<dbReference type="AlphaFoldDB" id="A0ABC8KH76"/>
<dbReference type="Proteomes" id="UP001642260">
    <property type="component" value="Unassembled WGS sequence"/>
</dbReference>
<evidence type="ECO:0000313" key="3">
    <source>
        <dbReference type="Proteomes" id="UP001642260"/>
    </source>
</evidence>
<keyword evidence="3" id="KW-1185">Reference proteome</keyword>
<feature type="region of interest" description="Disordered" evidence="1">
    <location>
        <begin position="74"/>
        <end position="107"/>
    </location>
</feature>
<organism evidence="2 3">
    <name type="scientific">Eruca vesicaria subsp. sativa</name>
    <name type="common">Garden rocket</name>
    <name type="synonym">Eruca sativa</name>
    <dbReference type="NCBI Taxonomy" id="29727"/>
    <lineage>
        <taxon>Eukaryota</taxon>
        <taxon>Viridiplantae</taxon>
        <taxon>Streptophyta</taxon>
        <taxon>Embryophyta</taxon>
        <taxon>Tracheophyta</taxon>
        <taxon>Spermatophyta</taxon>
        <taxon>Magnoliopsida</taxon>
        <taxon>eudicotyledons</taxon>
        <taxon>Gunneridae</taxon>
        <taxon>Pentapetalae</taxon>
        <taxon>rosids</taxon>
        <taxon>malvids</taxon>
        <taxon>Brassicales</taxon>
        <taxon>Brassicaceae</taxon>
        <taxon>Brassiceae</taxon>
        <taxon>Eruca</taxon>
    </lineage>
</organism>
<evidence type="ECO:0000313" key="2">
    <source>
        <dbReference type="EMBL" id="CAH8354949.1"/>
    </source>
</evidence>
<accession>A0ABC8KH76</accession>
<feature type="compositionally biased region" description="Polar residues" evidence="1">
    <location>
        <begin position="219"/>
        <end position="228"/>
    </location>
</feature>
<gene>
    <name evidence="2" type="ORF">ERUC_LOCUS20704</name>
</gene>
<protein>
    <submittedName>
        <fullName evidence="2">Uncharacterized protein</fullName>
    </submittedName>
</protein>
<sequence>MAIEKQKYSRSDDEFCSLVFQTFISSTDAIITIDKEEDETLESKKKKSNNLVSNSLVPSTCTVIIIDDDDEEETLDSKKNKKRKNLNSNSLVPSTNSVINDEKDTLEPKQKKPRLGCWWDEVDAFDELSCVVKGLPKSKNDAASVVDSRFSLTNLPETKPKEGYSDSVTGDNKGIQDRSGYSHMSLEDSGISVEDPSLGGYVSDIISPIDSCFSSSSSRLQETEANTNKNDERSLSSSNHHGNNFIRFREDEIVGESSTNISNKGHRHLSLEELGVSVEDLKSMPWEAFDPTWEIRSETMDPWLGGYIQDMFSAH</sequence>
<evidence type="ECO:0000256" key="1">
    <source>
        <dbReference type="SAM" id="MobiDB-lite"/>
    </source>
</evidence>
<comment type="caution">
    <text evidence="2">The sequence shown here is derived from an EMBL/GenBank/DDBJ whole genome shotgun (WGS) entry which is preliminary data.</text>
</comment>
<name>A0ABC8KH76_ERUVS</name>
<dbReference type="EMBL" id="CAKOAT010200710">
    <property type="protein sequence ID" value="CAH8354949.1"/>
    <property type="molecule type" value="Genomic_DNA"/>
</dbReference>
<feature type="region of interest" description="Disordered" evidence="1">
    <location>
        <begin position="217"/>
        <end position="242"/>
    </location>
</feature>
<reference evidence="2 3" key="1">
    <citation type="submission" date="2022-03" db="EMBL/GenBank/DDBJ databases">
        <authorList>
            <person name="Macdonald S."/>
            <person name="Ahmed S."/>
            <person name="Newling K."/>
        </authorList>
    </citation>
    <scope>NUCLEOTIDE SEQUENCE [LARGE SCALE GENOMIC DNA]</scope>
</reference>
<proteinExistence type="predicted"/>